<evidence type="ECO:0000259" key="1">
    <source>
        <dbReference type="PROSITE" id="PS50104"/>
    </source>
</evidence>
<protein>
    <recommendedName>
        <fullName evidence="1">TIR domain-containing protein</fullName>
    </recommendedName>
</protein>
<feature type="domain" description="TIR" evidence="1">
    <location>
        <begin position="184"/>
        <end position="318"/>
    </location>
</feature>
<dbReference type="Pfam" id="PF13676">
    <property type="entry name" value="TIR_2"/>
    <property type="match status" value="1"/>
</dbReference>
<reference evidence="2 3" key="1">
    <citation type="journal article" date="2016" name="Nat. Commun.">
        <title>Thousands of microbial genomes shed light on interconnected biogeochemical processes in an aquifer system.</title>
        <authorList>
            <person name="Anantharaman K."/>
            <person name="Brown C.T."/>
            <person name="Hug L.A."/>
            <person name="Sharon I."/>
            <person name="Castelle C.J."/>
            <person name="Probst A.J."/>
            <person name="Thomas B.C."/>
            <person name="Singh A."/>
            <person name="Wilkins M.J."/>
            <person name="Karaoz U."/>
            <person name="Brodie E.L."/>
            <person name="Williams K.H."/>
            <person name="Hubbard S.S."/>
            <person name="Banfield J.F."/>
        </authorList>
    </citation>
    <scope>NUCLEOTIDE SEQUENCE [LARGE SCALE GENOMIC DNA]</scope>
</reference>
<organism evidence="2 3">
    <name type="scientific">Candidatus Raymondbacteria bacterium RIFOXYD12_FULL_49_13</name>
    <dbReference type="NCBI Taxonomy" id="1817890"/>
    <lineage>
        <taxon>Bacteria</taxon>
        <taxon>Raymondiibacteriota</taxon>
    </lineage>
</organism>
<accession>A0A1F7FA25</accession>
<proteinExistence type="predicted"/>
<dbReference type="SUPFAM" id="SSF52200">
    <property type="entry name" value="Toll/Interleukin receptor TIR domain"/>
    <property type="match status" value="1"/>
</dbReference>
<dbReference type="PROSITE" id="PS50104">
    <property type="entry name" value="TIR"/>
    <property type="match status" value="1"/>
</dbReference>
<sequence length="478" mass="55099">MILDVFMNIEIRLDDKERIILSYLYDDYFAGSDIQTDFIKIAPVVSLEGDTLYTRLSILTEKGLTTFISQSGCQITTVGILLVESHSNNFNAKVVETLRFREKVIRKIANKLNRDNLYSTVTIEEIEFEDKSDKERFSPHWTFMRGAGLLNNESTGGILEATYKFWEYYDDMTNTSKNDIKSPYRYDIFIVHADEDKDFTEAFGKQIQKIFNIPSDRIFTASDSKSIPLGEQWYSYIVDAHKFSKIGIVLLTPNSVSRPWVNFEVGGFVLRNTSSPISICCCKETVDKIEFPISGLQYRKLYDKSDREAIIEKLAKLLECPKPTYNDSEFEQIISNIRLLPPKINHEVLVRAWIGDRPTHVSPSFNKNDYYWMEITNKSTTPLHIESAGIIDCNGYILFLKDIFENHINELGIKLPTEIEYSKPFRIPIPIHRIMISFIPKYGGDVPESFCGFFLDGFGDKHQTQEMNTIEVGNKLKK</sequence>
<name>A0A1F7FA25_UNCRA</name>
<evidence type="ECO:0000313" key="2">
    <source>
        <dbReference type="EMBL" id="OGK03529.1"/>
    </source>
</evidence>
<dbReference type="AlphaFoldDB" id="A0A1F7FA25"/>
<dbReference type="InterPro" id="IPR000157">
    <property type="entry name" value="TIR_dom"/>
</dbReference>
<dbReference type="Gene3D" id="3.40.50.10140">
    <property type="entry name" value="Toll/interleukin-1 receptor homology (TIR) domain"/>
    <property type="match status" value="1"/>
</dbReference>
<dbReference type="InterPro" id="IPR035897">
    <property type="entry name" value="Toll_tir_struct_dom_sf"/>
</dbReference>
<dbReference type="GO" id="GO:0007165">
    <property type="term" value="P:signal transduction"/>
    <property type="evidence" value="ECO:0007669"/>
    <property type="project" value="InterPro"/>
</dbReference>
<gene>
    <name evidence="2" type="ORF">A2519_09855</name>
</gene>
<dbReference type="EMBL" id="MFYX01000088">
    <property type="protein sequence ID" value="OGK03529.1"/>
    <property type="molecule type" value="Genomic_DNA"/>
</dbReference>
<dbReference type="Proteomes" id="UP000179243">
    <property type="component" value="Unassembled WGS sequence"/>
</dbReference>
<evidence type="ECO:0000313" key="3">
    <source>
        <dbReference type="Proteomes" id="UP000179243"/>
    </source>
</evidence>
<comment type="caution">
    <text evidence="2">The sequence shown here is derived from an EMBL/GenBank/DDBJ whole genome shotgun (WGS) entry which is preliminary data.</text>
</comment>